<dbReference type="Pfam" id="PF00582">
    <property type="entry name" value="Usp"/>
    <property type="match status" value="2"/>
</dbReference>
<dbReference type="RefSeq" id="WP_170131804.1">
    <property type="nucleotide sequence ID" value="NZ_LR699114.1"/>
</dbReference>
<gene>
    <name evidence="3" type="ORF">C8D86_11129</name>
</gene>
<name>A0A370GN76_9COXI</name>
<reference evidence="3 4" key="1">
    <citation type="submission" date="2018-07" db="EMBL/GenBank/DDBJ databases">
        <title>Genomic Encyclopedia of Type Strains, Phase IV (KMG-IV): sequencing the most valuable type-strain genomes for metagenomic binning, comparative biology and taxonomic classification.</title>
        <authorList>
            <person name="Goeker M."/>
        </authorList>
    </citation>
    <scope>NUCLEOTIDE SEQUENCE [LARGE SCALE GENOMIC DNA]</scope>
    <source>
        <strain evidence="3 4">DSM 16500</strain>
    </source>
</reference>
<dbReference type="SUPFAM" id="SSF52402">
    <property type="entry name" value="Adenine nucleotide alpha hydrolases-like"/>
    <property type="match status" value="2"/>
</dbReference>
<comment type="caution">
    <text evidence="3">The sequence shown here is derived from an EMBL/GenBank/DDBJ whole genome shotgun (WGS) entry which is preliminary data.</text>
</comment>
<dbReference type="PRINTS" id="PR01438">
    <property type="entry name" value="UNVRSLSTRESS"/>
</dbReference>
<comment type="similarity">
    <text evidence="1">Belongs to the universal stress protein A family.</text>
</comment>
<accession>A0A370GN76</accession>
<dbReference type="InterPro" id="IPR006015">
    <property type="entry name" value="Universal_stress_UspA"/>
</dbReference>
<evidence type="ECO:0000256" key="1">
    <source>
        <dbReference type="ARBA" id="ARBA00008791"/>
    </source>
</evidence>
<evidence type="ECO:0000313" key="3">
    <source>
        <dbReference type="EMBL" id="RDI43373.1"/>
    </source>
</evidence>
<proteinExistence type="inferred from homology"/>
<feature type="domain" description="UspA" evidence="2">
    <location>
        <begin position="140"/>
        <end position="278"/>
    </location>
</feature>
<dbReference type="InterPro" id="IPR006016">
    <property type="entry name" value="UspA"/>
</dbReference>
<feature type="domain" description="UspA" evidence="2">
    <location>
        <begin position="6"/>
        <end position="135"/>
    </location>
</feature>
<dbReference type="AlphaFoldDB" id="A0A370GN76"/>
<dbReference type="EMBL" id="QQAX01000011">
    <property type="protein sequence ID" value="RDI43373.1"/>
    <property type="molecule type" value="Genomic_DNA"/>
</dbReference>
<organism evidence="3 4">
    <name type="scientific">Aquicella lusitana</name>
    <dbReference type="NCBI Taxonomy" id="254246"/>
    <lineage>
        <taxon>Bacteria</taxon>
        <taxon>Pseudomonadati</taxon>
        <taxon>Pseudomonadota</taxon>
        <taxon>Gammaproteobacteria</taxon>
        <taxon>Legionellales</taxon>
        <taxon>Coxiellaceae</taxon>
        <taxon>Aquicella</taxon>
    </lineage>
</organism>
<evidence type="ECO:0000259" key="2">
    <source>
        <dbReference type="Pfam" id="PF00582"/>
    </source>
</evidence>
<sequence length="278" mass="32136">MVNPFKILFATDFSQGAKIAANTLERLDEVYDAEIRLIHVVESYWKNWLSSRQYEKEALERLRSWQKKFFKKINIEEWYIKTGNPADMIIQVANRTRASLILLGGRVEDELGRYKSCTTVESVVRFTKRPVWICKTPKVSRILCGIDGSSHSQKTLQFCIDLCWRFSAKLDIVHVMPAYLPAFGMSVRTMKQEEEKFKAENIKKIERFLAKFDFKGIKYNLFFRSGMPASVMLDLAEDEGYDLIAIGARGQSILRHILLGSTAEKILRYTPCSLLVVR</sequence>
<dbReference type="Proteomes" id="UP000254720">
    <property type="component" value="Unassembled WGS sequence"/>
</dbReference>
<evidence type="ECO:0000313" key="4">
    <source>
        <dbReference type="Proteomes" id="UP000254720"/>
    </source>
</evidence>
<dbReference type="Gene3D" id="3.40.50.620">
    <property type="entry name" value="HUPs"/>
    <property type="match status" value="2"/>
</dbReference>
<dbReference type="PANTHER" id="PTHR46268:SF6">
    <property type="entry name" value="UNIVERSAL STRESS PROTEIN UP12"/>
    <property type="match status" value="1"/>
</dbReference>
<protein>
    <submittedName>
        <fullName evidence="3">Nucleotide-binding universal stress UspA family protein</fullName>
    </submittedName>
</protein>
<dbReference type="CDD" id="cd00293">
    <property type="entry name" value="USP-like"/>
    <property type="match status" value="2"/>
</dbReference>
<keyword evidence="4" id="KW-1185">Reference proteome</keyword>
<dbReference type="InterPro" id="IPR014729">
    <property type="entry name" value="Rossmann-like_a/b/a_fold"/>
</dbReference>
<dbReference type="PANTHER" id="PTHR46268">
    <property type="entry name" value="STRESS RESPONSE PROTEIN NHAX"/>
    <property type="match status" value="1"/>
</dbReference>